<reference evidence="1 2" key="1">
    <citation type="journal article" date="2024" name="J. Plant Pathol.">
        <title>Sequence and assembly of the genome of Seiridium unicorne, isolate CBS 538.82, causal agent of cypress canker disease.</title>
        <authorList>
            <person name="Scali E."/>
            <person name="Rocca G.D."/>
            <person name="Danti R."/>
            <person name="Garbelotto M."/>
            <person name="Barberini S."/>
            <person name="Baroncelli R."/>
            <person name="Emiliani G."/>
        </authorList>
    </citation>
    <scope>NUCLEOTIDE SEQUENCE [LARGE SCALE GENOMIC DNA]</scope>
    <source>
        <strain evidence="1 2">BM-138-508</strain>
    </source>
</reference>
<keyword evidence="2" id="KW-1185">Reference proteome</keyword>
<comment type="caution">
    <text evidence="1">The sequence shown here is derived from an EMBL/GenBank/DDBJ whole genome shotgun (WGS) entry which is preliminary data.</text>
</comment>
<organism evidence="1 2">
    <name type="scientific">Seiridium unicorne</name>
    <dbReference type="NCBI Taxonomy" id="138068"/>
    <lineage>
        <taxon>Eukaryota</taxon>
        <taxon>Fungi</taxon>
        <taxon>Dikarya</taxon>
        <taxon>Ascomycota</taxon>
        <taxon>Pezizomycotina</taxon>
        <taxon>Sordariomycetes</taxon>
        <taxon>Xylariomycetidae</taxon>
        <taxon>Amphisphaeriales</taxon>
        <taxon>Sporocadaceae</taxon>
        <taxon>Seiridium</taxon>
    </lineage>
</organism>
<sequence>MVPRVFGQRSSKTPGKRELTVSTLPLRILSVVACTLPPVRCRSHSTVRRSTCGNICCILSTAASLALTALAASRPDGLAIVCEDGDPPKKKYRIARPDITTMKISEESEICSSAIFR</sequence>
<dbReference type="Proteomes" id="UP001408356">
    <property type="component" value="Unassembled WGS sequence"/>
</dbReference>
<name>A0ABR2V7Y2_9PEZI</name>
<accession>A0ABR2V7Y2</accession>
<evidence type="ECO:0000313" key="1">
    <source>
        <dbReference type="EMBL" id="KAK9422713.1"/>
    </source>
</evidence>
<evidence type="ECO:0000313" key="2">
    <source>
        <dbReference type="Proteomes" id="UP001408356"/>
    </source>
</evidence>
<protein>
    <submittedName>
        <fullName evidence="1">Uncharacterized protein</fullName>
    </submittedName>
</protein>
<dbReference type="EMBL" id="JARVKF010000112">
    <property type="protein sequence ID" value="KAK9422713.1"/>
    <property type="molecule type" value="Genomic_DNA"/>
</dbReference>
<proteinExistence type="predicted"/>
<gene>
    <name evidence="1" type="ORF">SUNI508_00576</name>
</gene>